<dbReference type="GO" id="GO:0005525">
    <property type="term" value="F:GTP binding"/>
    <property type="evidence" value="ECO:0007669"/>
    <property type="project" value="UniProtKB-KW"/>
</dbReference>
<dbReference type="InterPro" id="IPR005225">
    <property type="entry name" value="Small_GTP-bd"/>
</dbReference>
<dbReference type="Gene3D" id="3.40.50.300">
    <property type="entry name" value="P-loop containing nucleotide triphosphate hydrolases"/>
    <property type="match status" value="2"/>
</dbReference>
<feature type="non-terminal residue" evidence="5">
    <location>
        <position position="1"/>
    </location>
</feature>
<evidence type="ECO:0000313" key="5">
    <source>
        <dbReference type="EMBL" id="PIO60993.1"/>
    </source>
</evidence>
<dbReference type="PRINTS" id="PR00315">
    <property type="entry name" value="ELONGATNFCT"/>
</dbReference>
<evidence type="ECO:0000256" key="1">
    <source>
        <dbReference type="ARBA" id="ARBA00022741"/>
    </source>
</evidence>
<keyword evidence="1" id="KW-0547">Nucleotide-binding</keyword>
<dbReference type="GO" id="GO:0003924">
    <property type="term" value="F:GTPase activity"/>
    <property type="evidence" value="ECO:0007669"/>
    <property type="project" value="InterPro"/>
</dbReference>
<dbReference type="GO" id="GO:0032543">
    <property type="term" value="P:mitochondrial translation"/>
    <property type="evidence" value="ECO:0007669"/>
    <property type="project" value="TreeGrafter"/>
</dbReference>
<dbReference type="Proteomes" id="UP000230423">
    <property type="component" value="Unassembled WGS sequence"/>
</dbReference>
<gene>
    <name evidence="5" type="ORF">TELCIR_17499</name>
</gene>
<dbReference type="InterPro" id="IPR031157">
    <property type="entry name" value="G_TR_CS"/>
</dbReference>
<dbReference type="EMBL" id="KZ354420">
    <property type="protein sequence ID" value="PIO60993.1"/>
    <property type="molecule type" value="Genomic_DNA"/>
</dbReference>
<proteinExistence type="predicted"/>
<evidence type="ECO:0000259" key="4">
    <source>
        <dbReference type="PROSITE" id="PS51722"/>
    </source>
</evidence>
<organism evidence="5 6">
    <name type="scientific">Teladorsagia circumcincta</name>
    <name type="common">Brown stomach worm</name>
    <name type="synonym">Ostertagia circumcincta</name>
    <dbReference type="NCBI Taxonomy" id="45464"/>
    <lineage>
        <taxon>Eukaryota</taxon>
        <taxon>Metazoa</taxon>
        <taxon>Ecdysozoa</taxon>
        <taxon>Nematoda</taxon>
        <taxon>Chromadorea</taxon>
        <taxon>Rhabditida</taxon>
        <taxon>Rhabditina</taxon>
        <taxon>Rhabditomorpha</taxon>
        <taxon>Strongyloidea</taxon>
        <taxon>Trichostrongylidae</taxon>
        <taxon>Teladorsagia</taxon>
    </lineage>
</organism>
<dbReference type="NCBIfam" id="TIGR00231">
    <property type="entry name" value="small_GTP"/>
    <property type="match status" value="1"/>
</dbReference>
<protein>
    <recommendedName>
        <fullName evidence="4">Tr-type G domain-containing protein</fullName>
    </recommendedName>
</protein>
<dbReference type="AlphaFoldDB" id="A0A2G9TSL1"/>
<feature type="domain" description="Tr-type G" evidence="4">
    <location>
        <begin position="98"/>
        <end position="202"/>
    </location>
</feature>
<name>A0A2G9TSL1_TELCI</name>
<evidence type="ECO:0000256" key="3">
    <source>
        <dbReference type="ARBA" id="ARBA00023134"/>
    </source>
</evidence>
<dbReference type="Pfam" id="PF00009">
    <property type="entry name" value="GTP_EFTU"/>
    <property type="match status" value="1"/>
</dbReference>
<dbReference type="PANTHER" id="PTHR43261">
    <property type="entry name" value="TRANSLATION ELONGATION FACTOR G-RELATED"/>
    <property type="match status" value="1"/>
</dbReference>
<evidence type="ECO:0000313" key="6">
    <source>
        <dbReference type="Proteomes" id="UP000230423"/>
    </source>
</evidence>
<dbReference type="PROSITE" id="PS51722">
    <property type="entry name" value="G_TR_2"/>
    <property type="match status" value="1"/>
</dbReference>
<dbReference type="GO" id="GO:0005739">
    <property type="term" value="C:mitochondrion"/>
    <property type="evidence" value="ECO:0007669"/>
    <property type="project" value="TreeGrafter"/>
</dbReference>
<accession>A0A2G9TSL1</accession>
<dbReference type="InterPro" id="IPR027417">
    <property type="entry name" value="P-loop_NTPase"/>
</dbReference>
<dbReference type="SUPFAM" id="SSF52540">
    <property type="entry name" value="P-loop containing nucleoside triphosphate hydrolases"/>
    <property type="match status" value="1"/>
</dbReference>
<dbReference type="PROSITE" id="PS00301">
    <property type="entry name" value="G_TR_1"/>
    <property type="match status" value="1"/>
</dbReference>
<sequence length="202" mass="22756">WDDVLAQAPPLNECGSEPQHGSPHRYRFVVPMVVLADIKGKIYRLTTHYTVTNDEPTLDFKPLTITFNGQLLWERSANLSQKIDLDTEEESLMKASPLDIRNIGIVAHIDAGKTTLTERMLYLAGVIRHMGDVDSGNTVTDFLDLERERGITIQLAAITFAWRKHRINLIDTPGHVDFTELLIILAKFGMTWVAVPACEQMT</sequence>
<keyword evidence="2" id="KW-0648">Protein biosynthesis</keyword>
<dbReference type="PANTHER" id="PTHR43261:SF1">
    <property type="entry name" value="RIBOSOME-RELEASING FACTOR 2, MITOCHONDRIAL"/>
    <property type="match status" value="1"/>
</dbReference>
<dbReference type="InterPro" id="IPR000795">
    <property type="entry name" value="T_Tr_GTP-bd_dom"/>
</dbReference>
<evidence type="ECO:0000256" key="2">
    <source>
        <dbReference type="ARBA" id="ARBA00022917"/>
    </source>
</evidence>
<dbReference type="GO" id="GO:0032790">
    <property type="term" value="P:ribosome disassembly"/>
    <property type="evidence" value="ECO:0007669"/>
    <property type="project" value="TreeGrafter"/>
</dbReference>
<reference evidence="5 6" key="1">
    <citation type="submission" date="2015-09" db="EMBL/GenBank/DDBJ databases">
        <title>Draft genome of the parasitic nematode Teladorsagia circumcincta isolate WARC Sus (inbred).</title>
        <authorList>
            <person name="Mitreva M."/>
        </authorList>
    </citation>
    <scope>NUCLEOTIDE SEQUENCE [LARGE SCALE GENOMIC DNA]</scope>
    <source>
        <strain evidence="5 6">S</strain>
    </source>
</reference>
<keyword evidence="3" id="KW-0342">GTP-binding</keyword>
<dbReference type="OrthoDB" id="5864728at2759"/>
<keyword evidence="6" id="KW-1185">Reference proteome</keyword>